<keyword evidence="1" id="KW-0732">Signal</keyword>
<dbReference type="RefSeq" id="WP_092100823.1">
    <property type="nucleotide sequence ID" value="NZ_FOOT01000003.1"/>
</dbReference>
<dbReference type="EMBL" id="FOOT01000003">
    <property type="protein sequence ID" value="SFG67104.1"/>
    <property type="molecule type" value="Genomic_DNA"/>
</dbReference>
<reference evidence="4" key="1">
    <citation type="submission" date="2016-10" db="EMBL/GenBank/DDBJ databases">
        <authorList>
            <person name="Varghese N."/>
            <person name="Submissions S."/>
        </authorList>
    </citation>
    <scope>NUCLEOTIDE SEQUENCE [LARGE SCALE GENOMIC DNA]</scope>
    <source>
        <strain evidence="4">LP51</strain>
    </source>
</reference>
<gene>
    <name evidence="3" type="ORF">SAMN05421739_103233</name>
</gene>
<evidence type="ECO:0000313" key="4">
    <source>
        <dbReference type="Proteomes" id="UP000198724"/>
    </source>
</evidence>
<dbReference type="OrthoDB" id="894106at2"/>
<protein>
    <submittedName>
        <fullName evidence="3">Uncaracterized surface protein containing fasciclin (FAS1) repeats</fullName>
    </submittedName>
</protein>
<accession>A0A1I2TQF5</accession>
<evidence type="ECO:0000313" key="3">
    <source>
        <dbReference type="EMBL" id="SFG67104.1"/>
    </source>
</evidence>
<keyword evidence="4" id="KW-1185">Reference proteome</keyword>
<dbReference type="PROSITE" id="PS50213">
    <property type="entry name" value="FAS1"/>
    <property type="match status" value="1"/>
</dbReference>
<dbReference type="Gene3D" id="2.30.180.10">
    <property type="entry name" value="FAS1 domain"/>
    <property type="match status" value="1"/>
</dbReference>
<dbReference type="SMART" id="SM00554">
    <property type="entry name" value="FAS1"/>
    <property type="match status" value="1"/>
</dbReference>
<proteinExistence type="predicted"/>
<organism evidence="3 4">
    <name type="scientific">Pontibacter chinhatensis</name>
    <dbReference type="NCBI Taxonomy" id="1436961"/>
    <lineage>
        <taxon>Bacteria</taxon>
        <taxon>Pseudomonadati</taxon>
        <taxon>Bacteroidota</taxon>
        <taxon>Cytophagia</taxon>
        <taxon>Cytophagales</taxon>
        <taxon>Hymenobacteraceae</taxon>
        <taxon>Pontibacter</taxon>
    </lineage>
</organism>
<dbReference type="PANTHER" id="PTHR10900">
    <property type="entry name" value="PERIOSTIN-RELATED"/>
    <property type="match status" value="1"/>
</dbReference>
<dbReference type="STRING" id="1436961.SAMN05421739_103233"/>
<feature type="chain" id="PRO_5011675920" evidence="1">
    <location>
        <begin position="28"/>
        <end position="154"/>
    </location>
</feature>
<dbReference type="InterPro" id="IPR000782">
    <property type="entry name" value="FAS1_domain"/>
</dbReference>
<feature type="domain" description="FAS1" evidence="2">
    <location>
        <begin position="30"/>
        <end position="152"/>
    </location>
</feature>
<name>A0A1I2TQF5_9BACT</name>
<dbReference type="AlphaFoldDB" id="A0A1I2TQF5"/>
<sequence length="154" mass="17156">MRLKLKNRYIGVLLIVLYMAWFPAAQAQESQTIMEYLVRERPVLAGLVTKAGFSPLLSGEEQITFFAPPESALQSISNESPERLRAILSSHIVRGAYLEQDLKDGKPFKSVCGTASIRFFRQRDGILANGIRVEQPNLRLKNGVVHGLGGLMRS</sequence>
<dbReference type="SUPFAM" id="SSF82153">
    <property type="entry name" value="FAS1 domain"/>
    <property type="match status" value="1"/>
</dbReference>
<feature type="signal peptide" evidence="1">
    <location>
        <begin position="1"/>
        <end position="27"/>
    </location>
</feature>
<evidence type="ECO:0000256" key="1">
    <source>
        <dbReference type="SAM" id="SignalP"/>
    </source>
</evidence>
<evidence type="ECO:0000259" key="2">
    <source>
        <dbReference type="PROSITE" id="PS50213"/>
    </source>
</evidence>
<dbReference type="InterPro" id="IPR050904">
    <property type="entry name" value="Adhesion/Biosynth-related"/>
</dbReference>
<dbReference type="InterPro" id="IPR036378">
    <property type="entry name" value="FAS1_dom_sf"/>
</dbReference>
<dbReference type="Proteomes" id="UP000198724">
    <property type="component" value="Unassembled WGS sequence"/>
</dbReference>
<dbReference type="Pfam" id="PF02469">
    <property type="entry name" value="Fasciclin"/>
    <property type="match status" value="1"/>
</dbReference>